<accession>A0A853DFN3</accession>
<sequence length="273" mass="30120">MVSVTNAQVDDLPGWFFPIDMELFRVHLARSAQQGPGDLAELGVYLGKSATLIGGDVGPGETFTVIDLFGDDAGDERNLEENIDQYPELTRAQFEANYRGLHGELPVVVQDYSEKIVDHAAHGTHRFVHIDASHLYEHVVKDIAATRTLLRPDGVVVFDDYRSAHTPGVSAAVWEARESGLRPIAVSEVKLYATWGDPAPYTEAVLSWVRDSEFAHEMHRIGADDVVRVFGGYGSAEPVWLPWVPPRMAPRFSAAVTAVRGFTRRRPSRAVAS</sequence>
<reference evidence="1 2" key="1">
    <citation type="submission" date="2020-07" db="EMBL/GenBank/DDBJ databases">
        <title>Sequencing the genomes of 1000 actinobacteria strains.</title>
        <authorList>
            <person name="Klenk H.-P."/>
        </authorList>
    </citation>
    <scope>NUCLEOTIDE SEQUENCE [LARGE SCALE GENOMIC DNA]</scope>
    <source>
        <strain evidence="1 2">DSM 29531</strain>
    </source>
</reference>
<dbReference type="RefSeq" id="WP_179483420.1">
    <property type="nucleotide sequence ID" value="NZ_JACCFW010000001.1"/>
</dbReference>
<gene>
    <name evidence="1" type="ORF">HNR15_003319</name>
</gene>
<evidence type="ECO:0000313" key="1">
    <source>
        <dbReference type="EMBL" id="NYJ76356.1"/>
    </source>
</evidence>
<dbReference type="InterPro" id="IPR029063">
    <property type="entry name" value="SAM-dependent_MTases_sf"/>
</dbReference>
<keyword evidence="1" id="KW-0489">Methyltransferase</keyword>
<protein>
    <submittedName>
        <fullName evidence="1">Putative O-methyltransferase YrrM</fullName>
    </submittedName>
</protein>
<dbReference type="EMBL" id="JACCFW010000001">
    <property type="protein sequence ID" value="NYJ76356.1"/>
    <property type="molecule type" value="Genomic_DNA"/>
</dbReference>
<name>A0A853DFN3_9MICO</name>
<keyword evidence="2" id="KW-1185">Reference proteome</keyword>
<dbReference type="Gene3D" id="3.40.50.150">
    <property type="entry name" value="Vaccinia Virus protein VP39"/>
    <property type="match status" value="1"/>
</dbReference>
<keyword evidence="1" id="KW-0808">Transferase</keyword>
<dbReference type="Pfam" id="PF13578">
    <property type="entry name" value="Methyltransf_24"/>
    <property type="match status" value="1"/>
</dbReference>
<evidence type="ECO:0000313" key="2">
    <source>
        <dbReference type="Proteomes" id="UP000571817"/>
    </source>
</evidence>
<dbReference type="GO" id="GO:0008168">
    <property type="term" value="F:methyltransferase activity"/>
    <property type="evidence" value="ECO:0007669"/>
    <property type="project" value="UniProtKB-KW"/>
</dbReference>
<dbReference type="GO" id="GO:0032259">
    <property type="term" value="P:methylation"/>
    <property type="evidence" value="ECO:0007669"/>
    <property type="project" value="UniProtKB-KW"/>
</dbReference>
<comment type="caution">
    <text evidence="1">The sequence shown here is derived from an EMBL/GenBank/DDBJ whole genome shotgun (WGS) entry which is preliminary data.</text>
</comment>
<organism evidence="1 2">
    <name type="scientific">Allobranchiibius huperziae</name>
    <dbReference type="NCBI Taxonomy" id="1874116"/>
    <lineage>
        <taxon>Bacteria</taxon>
        <taxon>Bacillati</taxon>
        <taxon>Actinomycetota</taxon>
        <taxon>Actinomycetes</taxon>
        <taxon>Micrococcales</taxon>
        <taxon>Dermacoccaceae</taxon>
        <taxon>Allobranchiibius</taxon>
    </lineage>
</organism>
<proteinExistence type="predicted"/>
<dbReference type="SUPFAM" id="SSF53335">
    <property type="entry name" value="S-adenosyl-L-methionine-dependent methyltransferases"/>
    <property type="match status" value="1"/>
</dbReference>
<dbReference type="Proteomes" id="UP000571817">
    <property type="component" value="Unassembled WGS sequence"/>
</dbReference>
<dbReference type="AlphaFoldDB" id="A0A853DFN3"/>